<gene>
    <name evidence="2" type="ORF">AVDCRST_MAG05-517</name>
</gene>
<sequence length="401" mass="42021">MAEASERRSGILGGARPTGEDDTVTPFELFFDLVYVFAATQVTGYMVHAHDALGVLQGLLVLALLWWTWSAYAWLGNQARADTGVVRAAMAAAMAALFVVALTIPEAWDDAEGGLYGPLVLVGAYLLVRCVHLTVYALAARGDAGLRRQLAISWIPLAAGAVLLVAGVLLGGQLQTAFFAGALVVDWGGTYLTSRGGNWRIHSAPHWTERHGLFIILAIGESVVAIGVGAAEQPVSAPLLAAAVLGVAAAVCLWWLYFDVVSRAAEHRLRDARGQARVRMAIEAYTYGHFPIVAGIIVGAVGVEGVLAHAGDGEALGLFYAAALYGGFALYLAGHLLFKQRVHAVLNVPRLVAVGALLLALPVAAFLPPLVGLAGLVLLLGVLIGAETRRYAAIGAGLRPD</sequence>
<evidence type="ECO:0008006" key="3">
    <source>
        <dbReference type="Google" id="ProtNLM"/>
    </source>
</evidence>
<dbReference type="EMBL" id="CADCVM010000060">
    <property type="protein sequence ID" value="CAA9470523.1"/>
    <property type="molecule type" value="Genomic_DNA"/>
</dbReference>
<feature type="transmembrane region" description="Helical" evidence="1">
    <location>
        <begin position="151"/>
        <end position="170"/>
    </location>
</feature>
<feature type="transmembrane region" description="Helical" evidence="1">
    <location>
        <begin position="282"/>
        <end position="303"/>
    </location>
</feature>
<organism evidence="2">
    <name type="scientific">uncultured Rubrobacteraceae bacterium</name>
    <dbReference type="NCBI Taxonomy" id="349277"/>
    <lineage>
        <taxon>Bacteria</taxon>
        <taxon>Bacillati</taxon>
        <taxon>Actinomycetota</taxon>
        <taxon>Rubrobacteria</taxon>
        <taxon>Rubrobacterales</taxon>
        <taxon>Rubrobacteraceae</taxon>
        <taxon>environmental samples</taxon>
    </lineage>
</organism>
<feature type="transmembrane region" description="Helical" evidence="1">
    <location>
        <begin position="315"/>
        <end position="338"/>
    </location>
</feature>
<dbReference type="PANTHER" id="PTHR36840:SF1">
    <property type="entry name" value="BLL5714 PROTEIN"/>
    <property type="match status" value="1"/>
</dbReference>
<dbReference type="PANTHER" id="PTHR36840">
    <property type="entry name" value="BLL5714 PROTEIN"/>
    <property type="match status" value="1"/>
</dbReference>
<feature type="transmembrane region" description="Helical" evidence="1">
    <location>
        <begin position="116"/>
        <end position="139"/>
    </location>
</feature>
<evidence type="ECO:0000313" key="2">
    <source>
        <dbReference type="EMBL" id="CAA9470523.1"/>
    </source>
</evidence>
<feature type="transmembrane region" description="Helical" evidence="1">
    <location>
        <begin position="84"/>
        <end position="104"/>
    </location>
</feature>
<feature type="transmembrane region" description="Helical" evidence="1">
    <location>
        <begin position="237"/>
        <end position="261"/>
    </location>
</feature>
<dbReference type="AlphaFoldDB" id="A0A6J4RCY9"/>
<feature type="transmembrane region" description="Helical" evidence="1">
    <location>
        <begin position="213"/>
        <end position="231"/>
    </location>
</feature>
<dbReference type="Pfam" id="PF06772">
    <property type="entry name" value="LtrA"/>
    <property type="match status" value="1"/>
</dbReference>
<name>A0A6J4RCY9_9ACTN</name>
<keyword evidence="1" id="KW-0812">Transmembrane</keyword>
<reference evidence="2" key="1">
    <citation type="submission" date="2020-02" db="EMBL/GenBank/DDBJ databases">
        <authorList>
            <person name="Meier V. D."/>
        </authorList>
    </citation>
    <scope>NUCLEOTIDE SEQUENCE</scope>
    <source>
        <strain evidence="2">AVDCRST_MAG05</strain>
    </source>
</reference>
<feature type="transmembrane region" description="Helical" evidence="1">
    <location>
        <begin position="52"/>
        <end position="72"/>
    </location>
</feature>
<keyword evidence="1" id="KW-0472">Membrane</keyword>
<proteinExistence type="predicted"/>
<feature type="transmembrane region" description="Helical" evidence="1">
    <location>
        <begin position="176"/>
        <end position="193"/>
    </location>
</feature>
<keyword evidence="1" id="KW-1133">Transmembrane helix</keyword>
<evidence type="ECO:0000256" key="1">
    <source>
        <dbReference type="SAM" id="Phobius"/>
    </source>
</evidence>
<dbReference type="InterPro" id="IPR010640">
    <property type="entry name" value="Low_temperature_requirement_A"/>
</dbReference>
<feature type="transmembrane region" description="Helical" evidence="1">
    <location>
        <begin position="345"/>
        <end position="364"/>
    </location>
</feature>
<protein>
    <recommendedName>
        <fullName evidence="3">Low temperature requirement protein A</fullName>
    </recommendedName>
</protein>
<accession>A0A6J4RCY9</accession>